<dbReference type="EC" id="2.-.-.-" evidence="3"/>
<sequence length="369" mass="41171">MLSVVRSFVELTSGRNRHRLADGYLLSPERFDLAASAERMRVDRNQSVISLLVIEPSATRNSPRDIQDLERLLAARLRLTDTAGWMRDGRLGVLLPDTPESGAWKVAEDICDQYPVGEGRPNCEVVTYPDRDRTEGNPAGDTVPPDLVGAAQSLEGGAGDALSRYDAYFLRPTPAWKRSLDIAGAAVGLLVAAPVIALAAAAVKLSSEGPAFFIQEREGYAGRRFRIYKLRTMRPDAEKLKASLRLMSEQDGPAFKMVDDPRITPIGRVLRKTSLDELPQLWNVLRGDMSLVGPRPLPVDESRACKPWQRRRLHVKPGLTCTWQIHGRNVVLFDDWIRMDLDYADRRSPWLDLVLVAKTGPCVLLRKGR</sequence>
<evidence type="ECO:0000256" key="1">
    <source>
        <dbReference type="ARBA" id="ARBA00006464"/>
    </source>
</evidence>
<evidence type="ECO:0000313" key="3">
    <source>
        <dbReference type="EMBL" id="QDV73370.1"/>
    </source>
</evidence>
<dbReference type="Proteomes" id="UP000316426">
    <property type="component" value="Chromosome"/>
</dbReference>
<dbReference type="EMBL" id="CP036349">
    <property type="protein sequence ID" value="QDV73370.1"/>
    <property type="molecule type" value="Genomic_DNA"/>
</dbReference>
<keyword evidence="3" id="KW-0808">Transferase</keyword>
<protein>
    <submittedName>
        <fullName evidence="3">Putative sugar transferase EpsL</fullName>
        <ecNumber evidence="3">2.-.-.-</ecNumber>
    </submittedName>
</protein>
<dbReference type="RefSeq" id="WP_145110211.1">
    <property type="nucleotide sequence ID" value="NZ_CP036349.1"/>
</dbReference>
<dbReference type="InterPro" id="IPR003362">
    <property type="entry name" value="Bact_transf"/>
</dbReference>
<dbReference type="PANTHER" id="PTHR30576">
    <property type="entry name" value="COLANIC BIOSYNTHESIS UDP-GLUCOSE LIPID CARRIER TRANSFERASE"/>
    <property type="match status" value="1"/>
</dbReference>
<dbReference type="PANTHER" id="PTHR30576:SF10">
    <property type="entry name" value="SLL5057 PROTEIN"/>
    <property type="match status" value="1"/>
</dbReference>
<evidence type="ECO:0000259" key="2">
    <source>
        <dbReference type="Pfam" id="PF02397"/>
    </source>
</evidence>
<dbReference type="GO" id="GO:0016780">
    <property type="term" value="F:phosphotransferase activity, for other substituted phosphate groups"/>
    <property type="evidence" value="ECO:0007669"/>
    <property type="project" value="TreeGrafter"/>
</dbReference>
<evidence type="ECO:0000313" key="4">
    <source>
        <dbReference type="Proteomes" id="UP000316426"/>
    </source>
</evidence>
<keyword evidence="4" id="KW-1185">Reference proteome</keyword>
<reference evidence="3 4" key="1">
    <citation type="submission" date="2019-02" db="EMBL/GenBank/DDBJ databases">
        <title>Deep-cultivation of Planctomycetes and their phenomic and genomic characterization uncovers novel biology.</title>
        <authorList>
            <person name="Wiegand S."/>
            <person name="Jogler M."/>
            <person name="Boedeker C."/>
            <person name="Pinto D."/>
            <person name="Vollmers J."/>
            <person name="Rivas-Marin E."/>
            <person name="Kohn T."/>
            <person name="Peeters S.H."/>
            <person name="Heuer A."/>
            <person name="Rast P."/>
            <person name="Oberbeckmann S."/>
            <person name="Bunk B."/>
            <person name="Jeske O."/>
            <person name="Meyerdierks A."/>
            <person name="Storesund J.E."/>
            <person name="Kallscheuer N."/>
            <person name="Luecker S."/>
            <person name="Lage O.M."/>
            <person name="Pohl T."/>
            <person name="Merkel B.J."/>
            <person name="Hornburger P."/>
            <person name="Mueller R.-W."/>
            <person name="Bruemmer F."/>
            <person name="Labrenz M."/>
            <person name="Spormann A.M."/>
            <person name="Op den Camp H."/>
            <person name="Overmann J."/>
            <person name="Amann R."/>
            <person name="Jetten M.S.M."/>
            <person name="Mascher T."/>
            <person name="Medema M.H."/>
            <person name="Devos D.P."/>
            <person name="Kaster A.-K."/>
            <person name="Ovreas L."/>
            <person name="Rohde M."/>
            <person name="Galperin M.Y."/>
            <person name="Jogler C."/>
        </authorList>
    </citation>
    <scope>NUCLEOTIDE SEQUENCE [LARGE SCALE GENOMIC DNA]</scope>
    <source>
        <strain evidence="3 4">Spa11</strain>
    </source>
</reference>
<feature type="domain" description="Bacterial sugar transferase" evidence="2">
    <location>
        <begin position="177"/>
        <end position="364"/>
    </location>
</feature>
<dbReference type="KEGG" id="bmei:Spa11_15660"/>
<comment type="similarity">
    <text evidence="1">Belongs to the bacterial sugar transferase family.</text>
</comment>
<dbReference type="AlphaFoldDB" id="A0A518K6G2"/>
<dbReference type="Pfam" id="PF02397">
    <property type="entry name" value="Bac_transf"/>
    <property type="match status" value="1"/>
</dbReference>
<gene>
    <name evidence="3" type="primary">epsL</name>
    <name evidence="3" type="ORF">Spa11_15660</name>
</gene>
<name>A0A518K6G2_9BACT</name>
<organism evidence="3 4">
    <name type="scientific">Botrimarina mediterranea</name>
    <dbReference type="NCBI Taxonomy" id="2528022"/>
    <lineage>
        <taxon>Bacteria</taxon>
        <taxon>Pseudomonadati</taxon>
        <taxon>Planctomycetota</taxon>
        <taxon>Planctomycetia</taxon>
        <taxon>Pirellulales</taxon>
        <taxon>Lacipirellulaceae</taxon>
        <taxon>Botrimarina</taxon>
    </lineage>
</organism>
<proteinExistence type="inferred from homology"/>
<accession>A0A518K6G2</accession>